<keyword evidence="2" id="KW-1185">Reference proteome</keyword>
<organism evidence="1 2">
    <name type="scientific">Caerostris darwini</name>
    <dbReference type="NCBI Taxonomy" id="1538125"/>
    <lineage>
        <taxon>Eukaryota</taxon>
        <taxon>Metazoa</taxon>
        <taxon>Ecdysozoa</taxon>
        <taxon>Arthropoda</taxon>
        <taxon>Chelicerata</taxon>
        <taxon>Arachnida</taxon>
        <taxon>Araneae</taxon>
        <taxon>Araneomorphae</taxon>
        <taxon>Entelegynae</taxon>
        <taxon>Araneoidea</taxon>
        <taxon>Araneidae</taxon>
        <taxon>Caerostris</taxon>
    </lineage>
</organism>
<gene>
    <name evidence="1" type="ORF">CDAR_585731</name>
</gene>
<dbReference type="EMBL" id="BPLQ01009763">
    <property type="protein sequence ID" value="GIY46405.1"/>
    <property type="molecule type" value="Genomic_DNA"/>
</dbReference>
<sequence length="82" mass="9312">MAGEMFESWKKSCRDQLTHRLIFKMASVIIIVRGKRNDGRLIIGQQLLPLLAHGFLRGVIDDRGRRREILSLVEPAIVSVVS</sequence>
<accession>A0AAV4TJW2</accession>
<protein>
    <submittedName>
        <fullName evidence="1">Uncharacterized protein</fullName>
    </submittedName>
</protein>
<comment type="caution">
    <text evidence="1">The sequence shown here is derived from an EMBL/GenBank/DDBJ whole genome shotgun (WGS) entry which is preliminary data.</text>
</comment>
<evidence type="ECO:0000313" key="2">
    <source>
        <dbReference type="Proteomes" id="UP001054837"/>
    </source>
</evidence>
<name>A0AAV4TJW2_9ARAC</name>
<evidence type="ECO:0000313" key="1">
    <source>
        <dbReference type="EMBL" id="GIY46405.1"/>
    </source>
</evidence>
<proteinExistence type="predicted"/>
<reference evidence="1 2" key="1">
    <citation type="submission" date="2021-06" db="EMBL/GenBank/DDBJ databases">
        <title>Caerostris darwini draft genome.</title>
        <authorList>
            <person name="Kono N."/>
            <person name="Arakawa K."/>
        </authorList>
    </citation>
    <scope>NUCLEOTIDE SEQUENCE [LARGE SCALE GENOMIC DNA]</scope>
</reference>
<dbReference type="Proteomes" id="UP001054837">
    <property type="component" value="Unassembled WGS sequence"/>
</dbReference>
<dbReference type="AlphaFoldDB" id="A0AAV4TJW2"/>